<dbReference type="OrthoDB" id="8367071at2"/>
<name>A0A1H8QZZ4_9HYPH</name>
<evidence type="ECO:0000313" key="6">
    <source>
        <dbReference type="Proteomes" id="UP000198939"/>
    </source>
</evidence>
<keyword evidence="6" id="KW-1185">Reference proteome</keyword>
<keyword evidence="1" id="KW-0175">Coiled coil</keyword>
<dbReference type="Proteomes" id="UP000198939">
    <property type="component" value="Unassembled WGS sequence"/>
</dbReference>
<reference evidence="4 6" key="3">
    <citation type="submission" date="2016-10" db="EMBL/GenBank/DDBJ databases">
        <authorList>
            <person name="Varghese N."/>
            <person name="Submissions S."/>
        </authorList>
    </citation>
    <scope>NUCLEOTIDE SEQUENCE [LARGE SCALE GENOMIC DNA]</scope>
    <source>
        <strain evidence="4 6">CGMCC 1.7071</strain>
    </source>
</reference>
<dbReference type="EMBL" id="FOCV01000020">
    <property type="protein sequence ID" value="SEO59765.1"/>
    <property type="molecule type" value="Genomic_DNA"/>
</dbReference>
<dbReference type="RefSeq" id="WP_072378091.1">
    <property type="nucleotide sequence ID" value="NZ_FNXB01000022.1"/>
</dbReference>
<proteinExistence type="predicted"/>
<protein>
    <submittedName>
        <fullName evidence="3">Uncharacterized protein</fullName>
    </submittedName>
</protein>
<reference evidence="3" key="2">
    <citation type="submission" date="2016-10" db="EMBL/GenBank/DDBJ databases">
        <authorList>
            <person name="de Groot N.N."/>
        </authorList>
    </citation>
    <scope>NUCLEOTIDE SEQUENCE [LARGE SCALE GENOMIC DNA]</scope>
    <source>
        <strain evidence="3">CCBAU85039</strain>
    </source>
</reference>
<sequence>MQVGSASALNILRNTYSTDNLNTLTDSASARLKILQNSAKAQESLRENMTTSAEAAKSRAARKLEEARQQLEMLKSGGYPPEVVARLAAELAHKISAAAAEFASAVATSATSIASAAAATADAGTGAATVATTDAPASTATASSDDIKSGTARTDEPDGATPARNAYQSIVEDGKRASSGISAEDRKTMEEFKSILQEVRQLMDRAVRELRAGSGQSGSGTTYPLEAKAGISAIPTSFTI</sequence>
<dbReference type="STRING" id="501024.RTCCBAU85039_4081"/>
<evidence type="ECO:0000256" key="1">
    <source>
        <dbReference type="SAM" id="Coils"/>
    </source>
</evidence>
<evidence type="ECO:0000313" key="3">
    <source>
        <dbReference type="EMBL" id="SEI05868.1"/>
    </source>
</evidence>
<evidence type="ECO:0000313" key="5">
    <source>
        <dbReference type="Proteomes" id="UP000183063"/>
    </source>
</evidence>
<evidence type="ECO:0000256" key="2">
    <source>
        <dbReference type="SAM" id="MobiDB-lite"/>
    </source>
</evidence>
<gene>
    <name evidence="3" type="ORF">RTCCBAU85039_4081</name>
    <name evidence="4" type="ORF">SAMN05216228_102059</name>
</gene>
<accession>A0A1H8QZZ4</accession>
<feature type="compositionally biased region" description="Low complexity" evidence="2">
    <location>
        <begin position="134"/>
        <end position="144"/>
    </location>
</feature>
<organism evidence="3 5">
    <name type="scientific">Rhizobium tibeticum</name>
    <dbReference type="NCBI Taxonomy" id="501024"/>
    <lineage>
        <taxon>Bacteria</taxon>
        <taxon>Pseudomonadati</taxon>
        <taxon>Pseudomonadota</taxon>
        <taxon>Alphaproteobacteria</taxon>
        <taxon>Hyphomicrobiales</taxon>
        <taxon>Rhizobiaceae</taxon>
        <taxon>Rhizobium/Agrobacterium group</taxon>
        <taxon>Rhizobium</taxon>
    </lineage>
</organism>
<evidence type="ECO:0000313" key="4">
    <source>
        <dbReference type="EMBL" id="SEO59765.1"/>
    </source>
</evidence>
<dbReference type="AlphaFoldDB" id="A0A1H8QZZ4"/>
<feature type="region of interest" description="Disordered" evidence="2">
    <location>
        <begin position="134"/>
        <end position="164"/>
    </location>
</feature>
<feature type="compositionally biased region" description="Basic and acidic residues" evidence="2">
    <location>
        <begin position="145"/>
        <end position="156"/>
    </location>
</feature>
<reference evidence="5" key="1">
    <citation type="submission" date="2016-10" db="EMBL/GenBank/DDBJ databases">
        <authorList>
            <person name="Wibberg D."/>
        </authorList>
    </citation>
    <scope>NUCLEOTIDE SEQUENCE [LARGE SCALE GENOMIC DNA]</scope>
</reference>
<dbReference type="Proteomes" id="UP000183063">
    <property type="component" value="Unassembled WGS sequence"/>
</dbReference>
<dbReference type="EMBL" id="FNXB01000022">
    <property type="protein sequence ID" value="SEI05868.1"/>
    <property type="molecule type" value="Genomic_DNA"/>
</dbReference>
<feature type="coiled-coil region" evidence="1">
    <location>
        <begin position="50"/>
        <end position="77"/>
    </location>
</feature>